<gene>
    <name evidence="1" type="ORF">P167DRAFT_547763</name>
</gene>
<accession>A0A3N4KKC5</accession>
<dbReference type="AlphaFoldDB" id="A0A3N4KKC5"/>
<evidence type="ECO:0000313" key="1">
    <source>
        <dbReference type="EMBL" id="RPB09819.1"/>
    </source>
</evidence>
<evidence type="ECO:0000313" key="2">
    <source>
        <dbReference type="Proteomes" id="UP000277580"/>
    </source>
</evidence>
<proteinExistence type="predicted"/>
<name>A0A3N4KKC5_9PEZI</name>
<sequence>MKSCISMYLVVAQLIGSELRLLHQRYKFSVAQLFHREVGSSSLPGEAFFVSTWHRRQDFIIAQEPGLGLQLGRHNYMAVKVVIVLMMVEAIPPETLSSRYTYPI</sequence>
<dbReference type="Proteomes" id="UP000277580">
    <property type="component" value="Unassembled WGS sequence"/>
</dbReference>
<organism evidence="1 2">
    <name type="scientific">Morchella conica CCBAS932</name>
    <dbReference type="NCBI Taxonomy" id="1392247"/>
    <lineage>
        <taxon>Eukaryota</taxon>
        <taxon>Fungi</taxon>
        <taxon>Dikarya</taxon>
        <taxon>Ascomycota</taxon>
        <taxon>Pezizomycotina</taxon>
        <taxon>Pezizomycetes</taxon>
        <taxon>Pezizales</taxon>
        <taxon>Morchellaceae</taxon>
        <taxon>Morchella</taxon>
    </lineage>
</organism>
<dbReference type="EMBL" id="ML119148">
    <property type="protein sequence ID" value="RPB09819.1"/>
    <property type="molecule type" value="Genomic_DNA"/>
</dbReference>
<dbReference type="InParanoid" id="A0A3N4KKC5"/>
<reference evidence="1 2" key="1">
    <citation type="journal article" date="2018" name="Nat. Ecol. Evol.">
        <title>Pezizomycetes genomes reveal the molecular basis of ectomycorrhizal truffle lifestyle.</title>
        <authorList>
            <person name="Murat C."/>
            <person name="Payen T."/>
            <person name="Noel B."/>
            <person name="Kuo A."/>
            <person name="Morin E."/>
            <person name="Chen J."/>
            <person name="Kohler A."/>
            <person name="Krizsan K."/>
            <person name="Balestrini R."/>
            <person name="Da Silva C."/>
            <person name="Montanini B."/>
            <person name="Hainaut M."/>
            <person name="Levati E."/>
            <person name="Barry K.W."/>
            <person name="Belfiori B."/>
            <person name="Cichocki N."/>
            <person name="Clum A."/>
            <person name="Dockter R.B."/>
            <person name="Fauchery L."/>
            <person name="Guy J."/>
            <person name="Iotti M."/>
            <person name="Le Tacon F."/>
            <person name="Lindquist E.A."/>
            <person name="Lipzen A."/>
            <person name="Malagnac F."/>
            <person name="Mello A."/>
            <person name="Molinier V."/>
            <person name="Miyauchi S."/>
            <person name="Poulain J."/>
            <person name="Riccioni C."/>
            <person name="Rubini A."/>
            <person name="Sitrit Y."/>
            <person name="Splivallo R."/>
            <person name="Traeger S."/>
            <person name="Wang M."/>
            <person name="Zifcakova L."/>
            <person name="Wipf D."/>
            <person name="Zambonelli A."/>
            <person name="Paolocci F."/>
            <person name="Nowrousian M."/>
            <person name="Ottonello S."/>
            <person name="Baldrian P."/>
            <person name="Spatafora J.W."/>
            <person name="Henrissat B."/>
            <person name="Nagy L.G."/>
            <person name="Aury J.M."/>
            <person name="Wincker P."/>
            <person name="Grigoriev I.V."/>
            <person name="Bonfante P."/>
            <person name="Martin F.M."/>
        </authorList>
    </citation>
    <scope>NUCLEOTIDE SEQUENCE [LARGE SCALE GENOMIC DNA]</scope>
    <source>
        <strain evidence="1 2">CCBAS932</strain>
    </source>
</reference>
<keyword evidence="2" id="KW-1185">Reference proteome</keyword>
<protein>
    <submittedName>
        <fullName evidence="1">Uncharacterized protein</fullName>
    </submittedName>
</protein>